<gene>
    <name evidence="7" type="ORF">GSTUAT00005292001</name>
</gene>
<feature type="region of interest" description="Disordered" evidence="4">
    <location>
        <begin position="365"/>
        <end position="416"/>
    </location>
</feature>
<dbReference type="GO" id="GO:0043130">
    <property type="term" value="F:ubiquitin binding"/>
    <property type="evidence" value="ECO:0007669"/>
    <property type="project" value="InterPro"/>
</dbReference>
<name>A0A292PT18_9PEZI</name>
<feature type="domain" description="VHS" evidence="5">
    <location>
        <begin position="74"/>
        <end position="162"/>
    </location>
</feature>
<dbReference type="SUPFAM" id="SSF89009">
    <property type="entry name" value="GAT-like domain"/>
    <property type="match status" value="1"/>
</dbReference>
<dbReference type="GO" id="GO:0007034">
    <property type="term" value="P:vacuolar transport"/>
    <property type="evidence" value="ECO:0007669"/>
    <property type="project" value="UniProtKB-ARBA"/>
</dbReference>
<dbReference type="Gene3D" id="1.20.58.160">
    <property type="match status" value="1"/>
</dbReference>
<feature type="region of interest" description="Disordered" evidence="4">
    <location>
        <begin position="198"/>
        <end position="236"/>
    </location>
</feature>
<dbReference type="EMBL" id="LN891042">
    <property type="protein sequence ID" value="CUS10676.1"/>
    <property type="molecule type" value="Genomic_DNA"/>
</dbReference>
<feature type="compositionally biased region" description="Gly residues" evidence="4">
    <location>
        <begin position="365"/>
        <end position="374"/>
    </location>
</feature>
<feature type="domain" description="GAT" evidence="6">
    <location>
        <begin position="242"/>
        <end position="335"/>
    </location>
</feature>
<comment type="subunit">
    <text evidence="1">Component of the ESCRT-0 complex composed of HSE1 and VPS27.</text>
</comment>
<feature type="compositionally biased region" description="Basic and acidic residues" evidence="4">
    <location>
        <begin position="16"/>
        <end position="29"/>
    </location>
</feature>
<dbReference type="InterPro" id="IPR045007">
    <property type="entry name" value="LSB5"/>
</dbReference>
<proteinExistence type="predicted"/>
<evidence type="ECO:0008006" key="9">
    <source>
        <dbReference type="Google" id="ProtNLM"/>
    </source>
</evidence>
<evidence type="ECO:0000313" key="7">
    <source>
        <dbReference type="EMBL" id="CUS10676.1"/>
    </source>
</evidence>
<dbReference type="InterPro" id="IPR008942">
    <property type="entry name" value="ENTH_VHS"/>
</dbReference>
<dbReference type="CDD" id="cd21383">
    <property type="entry name" value="GAT_GGA_Tom1-like"/>
    <property type="match status" value="1"/>
</dbReference>
<evidence type="ECO:0000256" key="3">
    <source>
        <dbReference type="ARBA" id="ARBA00022927"/>
    </source>
</evidence>
<dbReference type="SUPFAM" id="SSF48464">
    <property type="entry name" value="ENTH/VHS domain"/>
    <property type="match status" value="1"/>
</dbReference>
<dbReference type="PROSITE" id="PS50179">
    <property type="entry name" value="VHS"/>
    <property type="match status" value="1"/>
</dbReference>
<reference evidence="7" key="1">
    <citation type="submission" date="2015-10" db="EMBL/GenBank/DDBJ databases">
        <authorList>
            <person name="Regsiter A."/>
            <person name="william w."/>
        </authorList>
    </citation>
    <scope>NUCLEOTIDE SEQUENCE</scope>
    <source>
        <strain evidence="7">Montdore</strain>
    </source>
</reference>
<dbReference type="PANTHER" id="PTHR47789">
    <property type="entry name" value="LAS SEVENTEEN-BINDING PROTEIN 5"/>
    <property type="match status" value="1"/>
</dbReference>
<dbReference type="AlphaFoldDB" id="A0A292PT18"/>
<dbReference type="InterPro" id="IPR038425">
    <property type="entry name" value="GAT_sf"/>
</dbReference>
<feature type="compositionally biased region" description="Low complexity" evidence="4">
    <location>
        <begin position="399"/>
        <end position="416"/>
    </location>
</feature>
<feature type="region of interest" description="Disordered" evidence="4">
    <location>
        <begin position="16"/>
        <end position="41"/>
    </location>
</feature>
<dbReference type="InterPro" id="IPR002014">
    <property type="entry name" value="VHS_dom"/>
</dbReference>
<dbReference type="Pfam" id="PF03127">
    <property type="entry name" value="GAT"/>
    <property type="match status" value="1"/>
</dbReference>
<organism evidence="7 8">
    <name type="scientific">Tuber aestivum</name>
    <name type="common">summer truffle</name>
    <dbReference type="NCBI Taxonomy" id="59557"/>
    <lineage>
        <taxon>Eukaryota</taxon>
        <taxon>Fungi</taxon>
        <taxon>Dikarya</taxon>
        <taxon>Ascomycota</taxon>
        <taxon>Pezizomycotina</taxon>
        <taxon>Pezizomycetes</taxon>
        <taxon>Pezizales</taxon>
        <taxon>Tuberaceae</taxon>
        <taxon>Tuber</taxon>
    </lineage>
</organism>
<evidence type="ECO:0000313" key="8">
    <source>
        <dbReference type="Proteomes" id="UP001412239"/>
    </source>
</evidence>
<dbReference type="GO" id="GO:0035091">
    <property type="term" value="F:phosphatidylinositol binding"/>
    <property type="evidence" value="ECO:0007669"/>
    <property type="project" value="InterPro"/>
</dbReference>
<keyword evidence="2" id="KW-0813">Transport</keyword>
<dbReference type="GO" id="GO:0006897">
    <property type="term" value="P:endocytosis"/>
    <property type="evidence" value="ECO:0007669"/>
    <property type="project" value="InterPro"/>
</dbReference>
<evidence type="ECO:0000259" key="6">
    <source>
        <dbReference type="PROSITE" id="PS50909"/>
    </source>
</evidence>
<dbReference type="PROSITE" id="PS50909">
    <property type="entry name" value="GAT"/>
    <property type="match status" value="1"/>
</dbReference>
<keyword evidence="8" id="KW-1185">Reference proteome</keyword>
<dbReference type="GO" id="GO:0030479">
    <property type="term" value="C:actin cortical patch"/>
    <property type="evidence" value="ECO:0007669"/>
    <property type="project" value="TreeGrafter"/>
</dbReference>
<dbReference type="PANTHER" id="PTHR47789:SF2">
    <property type="entry name" value="VHS DOMAIN-CONTAINING PROTEIN"/>
    <property type="match status" value="1"/>
</dbReference>
<dbReference type="Proteomes" id="UP001412239">
    <property type="component" value="Unassembled WGS sequence"/>
</dbReference>
<dbReference type="GO" id="GO:0015031">
    <property type="term" value="P:protein transport"/>
    <property type="evidence" value="ECO:0007669"/>
    <property type="project" value="UniProtKB-KW"/>
</dbReference>
<evidence type="ECO:0000256" key="4">
    <source>
        <dbReference type="SAM" id="MobiDB-lite"/>
    </source>
</evidence>
<evidence type="ECO:0000256" key="1">
    <source>
        <dbReference type="ARBA" id="ARBA00011446"/>
    </source>
</evidence>
<accession>A0A292PT18</accession>
<sequence length="416" mass="44845">MKRILTTFKREKGDVGEGRRFRGIGDRGRSGSSTSLAEDDTPEGRIVIATKLFCESGGPQNENPGEEVLYLPTIVDLAESSPTAARAAAHTIRKFLELKKNNNSLRPYTQYNAIMLTRILSDNPGRTFTRNLAEAKFVATVKELLKHGREPSVRQILVETLEHFDGKASVVGDGDEEVEGLKGLVEVWAKEKRNMAKLSKSAPAPGGGGGRGFFTSGSNNTNGQYQPHPHPTHYPTHELRLPNMEELAARISEAQTSAKLLEQVLQSTPQPEIPRNELIREFADRCKVASRSMQKYISAATGGDGGVMDEDTLTTLIMTNDLLTMAVGKHAHAVKEALEKQEVHKTVEGARITNVAGGDAYVIEGGGGGGGGDEPGTPPRGAGMKVDVQSGARRERVGVPDSPVSPASPEPVAYRY</sequence>
<protein>
    <recommendedName>
        <fullName evidence="9">GAT domain-containing protein</fullName>
    </recommendedName>
</protein>
<dbReference type="Gene3D" id="1.25.40.90">
    <property type="match status" value="1"/>
</dbReference>
<dbReference type="InterPro" id="IPR004152">
    <property type="entry name" value="GAT_dom"/>
</dbReference>
<dbReference type="GO" id="GO:0007015">
    <property type="term" value="P:actin filament organization"/>
    <property type="evidence" value="ECO:0007669"/>
    <property type="project" value="InterPro"/>
</dbReference>
<keyword evidence="3" id="KW-0653">Protein transport</keyword>
<evidence type="ECO:0000256" key="2">
    <source>
        <dbReference type="ARBA" id="ARBA00022448"/>
    </source>
</evidence>
<dbReference type="GO" id="GO:0051666">
    <property type="term" value="P:actin cortical patch localization"/>
    <property type="evidence" value="ECO:0007669"/>
    <property type="project" value="TreeGrafter"/>
</dbReference>
<evidence type="ECO:0000259" key="5">
    <source>
        <dbReference type="PROSITE" id="PS50179"/>
    </source>
</evidence>